<evidence type="ECO:0000256" key="3">
    <source>
        <dbReference type="SAM" id="MobiDB-lite"/>
    </source>
</evidence>
<evidence type="ECO:0000256" key="2">
    <source>
        <dbReference type="ARBA" id="ARBA00022971"/>
    </source>
</evidence>
<dbReference type="Proteomes" id="UP000260808">
    <property type="component" value="Unassembled WGS sequence"/>
</dbReference>
<dbReference type="Pfam" id="PF03389">
    <property type="entry name" value="MobA_MobL"/>
    <property type="match status" value="1"/>
</dbReference>
<evidence type="ECO:0000313" key="5">
    <source>
        <dbReference type="EMBL" id="RGM16594.1"/>
    </source>
</evidence>
<evidence type="ECO:0000313" key="6">
    <source>
        <dbReference type="Proteomes" id="UP000260808"/>
    </source>
</evidence>
<name>A0A3E4UUX0_MEDGN</name>
<gene>
    <name evidence="5" type="ORF">DXC31_16920</name>
</gene>
<feature type="domain" description="MobA/MobL protein" evidence="4">
    <location>
        <begin position="33"/>
        <end position="323"/>
    </location>
</feature>
<dbReference type="AlphaFoldDB" id="A0A3E4UUX0"/>
<proteinExistence type="inferred from homology"/>
<dbReference type="InterPro" id="IPR005053">
    <property type="entry name" value="MobA_MobL"/>
</dbReference>
<feature type="compositionally biased region" description="Basic and acidic residues" evidence="3">
    <location>
        <begin position="513"/>
        <end position="530"/>
    </location>
</feature>
<feature type="compositionally biased region" description="Basic and acidic residues" evidence="3">
    <location>
        <begin position="541"/>
        <end position="589"/>
    </location>
</feature>
<protein>
    <submittedName>
        <fullName evidence="5">Conjugal transfer protein</fullName>
    </submittedName>
</protein>
<comment type="caution">
    <text evidence="5">The sequence shown here is derived from an EMBL/GenBank/DDBJ whole genome shotgun (WGS) entry which is preliminary data.</text>
</comment>
<organism evidence="5 6">
    <name type="scientific">Mediterraneibacter gnavus</name>
    <name type="common">Ruminococcus gnavus</name>
    <dbReference type="NCBI Taxonomy" id="33038"/>
    <lineage>
        <taxon>Bacteria</taxon>
        <taxon>Bacillati</taxon>
        <taxon>Bacillota</taxon>
        <taxon>Clostridia</taxon>
        <taxon>Lachnospirales</taxon>
        <taxon>Lachnospiraceae</taxon>
        <taxon>Mediterraneibacter</taxon>
    </lineage>
</organism>
<feature type="compositionally biased region" description="Basic and acidic residues" evidence="3">
    <location>
        <begin position="374"/>
        <end position="393"/>
    </location>
</feature>
<feature type="region of interest" description="Disordered" evidence="3">
    <location>
        <begin position="374"/>
        <end position="412"/>
    </location>
</feature>
<reference evidence="5 6" key="1">
    <citation type="submission" date="2018-08" db="EMBL/GenBank/DDBJ databases">
        <title>A genome reference for cultivated species of the human gut microbiota.</title>
        <authorList>
            <person name="Zou Y."/>
            <person name="Xue W."/>
            <person name="Luo G."/>
        </authorList>
    </citation>
    <scope>NUCLEOTIDE SEQUENCE [LARGE SCALE GENOMIC DNA]</scope>
    <source>
        <strain evidence="5 6">TF01-20-2</strain>
    </source>
</reference>
<dbReference type="Gene3D" id="3.30.930.30">
    <property type="match status" value="1"/>
</dbReference>
<comment type="similarity">
    <text evidence="1">Belongs to the MobA/MobL family.</text>
</comment>
<keyword evidence="2" id="KW-0184">Conjugation</keyword>
<evidence type="ECO:0000256" key="1">
    <source>
        <dbReference type="ARBA" id="ARBA00010873"/>
    </source>
</evidence>
<evidence type="ECO:0000259" key="4">
    <source>
        <dbReference type="Pfam" id="PF03389"/>
    </source>
</evidence>
<dbReference type="EMBL" id="QSSX01000078">
    <property type="protein sequence ID" value="RGM16594.1"/>
    <property type="molecule type" value="Genomic_DNA"/>
</dbReference>
<feature type="region of interest" description="Disordered" evidence="3">
    <location>
        <begin position="501"/>
        <end position="589"/>
    </location>
</feature>
<sequence>MLPEIYTGCAERRNPDMAIFHYTIKIVGRSKGKSVISASAYLNGDVMKNEETGRISYYTSKKEVVYTSLMMCENAPPEWQIVPEENIKRFQKSVRYKRSEDKEAALEKFKITFQKQRLWNEVLKIEKSADAQLGRSFEFALPKEWSRQEQIQYTSDYIQKTFVDKGMCADWSIHDKGDGNPHVHLLLTMRPFNPDHSWGKKEVKDWDFVRDKSGNIVIDESHPDWWQDKKNPDRHGIRIPVLDENGIQKIGARNRLQWKRVLTDATGWNNPKNCELWRSEWAKVCNEHLPLHNQVNHRSYEKQGKLQIPTIHEGADARKIKQKFLAGQEIKGSWKVAENQIIKQQNTLLQKILDTFGKVSGALSLWKERLNDIRRKPGSHSHDGINDKPDRGTAEPYGRDGTGITGKRQTASVLSGAEPEFADIKQRVIRTAESFARYRRTAFPDRTAEKQNRTVGNRESAMAGINAEAEQREQLIAETEQRITDLKQQIEKVRDIDARMRKLRERRSSGRTSTDDRTDAGRTGSERPDDYGTEQAAKQIADLEREIEQRKQSREYRSIADKIKENRRTISQRDRQQEKSRRRSRGMEI</sequence>
<accession>A0A3E4UUX0</accession>